<proteinExistence type="predicted"/>
<dbReference type="EMBL" id="BARW01004012">
    <property type="protein sequence ID" value="GAI59401.1"/>
    <property type="molecule type" value="Genomic_DNA"/>
</dbReference>
<organism evidence="1">
    <name type="scientific">marine sediment metagenome</name>
    <dbReference type="NCBI Taxonomy" id="412755"/>
    <lineage>
        <taxon>unclassified sequences</taxon>
        <taxon>metagenomes</taxon>
        <taxon>ecological metagenomes</taxon>
    </lineage>
</organism>
<sequence>MNKFIFFISILTIIALSCAREQKATIKFCSSITLNEPCVGENTEFPVRSKVWVLCELNSPSNGEIITGKLFVLKRNKKLLLGAQDFQLEPGERHAIDYMIFNDRGEYIVEFFDEEGNSLVKKRINIL</sequence>
<dbReference type="AlphaFoldDB" id="X1QX60"/>
<name>X1QX60_9ZZZZ</name>
<reference evidence="1" key="1">
    <citation type="journal article" date="2014" name="Front. Microbiol.">
        <title>High frequency of phylogenetically diverse reductive dehalogenase-homologous genes in deep subseafloor sedimentary metagenomes.</title>
        <authorList>
            <person name="Kawai M."/>
            <person name="Futagami T."/>
            <person name="Toyoda A."/>
            <person name="Takaki Y."/>
            <person name="Nishi S."/>
            <person name="Hori S."/>
            <person name="Arai W."/>
            <person name="Tsubouchi T."/>
            <person name="Morono Y."/>
            <person name="Uchiyama I."/>
            <person name="Ito T."/>
            <person name="Fujiyama A."/>
            <person name="Inagaki F."/>
            <person name="Takami H."/>
        </authorList>
    </citation>
    <scope>NUCLEOTIDE SEQUENCE</scope>
    <source>
        <strain evidence="1">Expedition CK06-06</strain>
    </source>
</reference>
<gene>
    <name evidence="1" type="ORF">S12H4_09744</name>
</gene>
<dbReference type="PROSITE" id="PS51257">
    <property type="entry name" value="PROKAR_LIPOPROTEIN"/>
    <property type="match status" value="1"/>
</dbReference>
<protein>
    <submittedName>
        <fullName evidence="1">Uncharacterized protein</fullName>
    </submittedName>
</protein>
<comment type="caution">
    <text evidence="1">The sequence shown here is derived from an EMBL/GenBank/DDBJ whole genome shotgun (WGS) entry which is preliminary data.</text>
</comment>
<accession>X1QX60</accession>
<evidence type="ECO:0000313" key="1">
    <source>
        <dbReference type="EMBL" id="GAI59401.1"/>
    </source>
</evidence>